<sequence>MRQDLSVSQEHGNLRGEILTVWKILDAHFSMVTSKYEWNDVLIDNPIEHSEDVVYQNCIFVDLLVHFWNCWKEEIVILMDYLLCISTQDASVYMEYKEFCLNYFGVQKQTHNKETIYVVLNSDANWKGDLLHQSDLLEKARQFEETSKLKLWYVLAQSLWLPDSKGWPLKQFPHKEEILEKATACAKNKSDTFFTTICTEAEVLSGRRSSLSKMRQDLSVSQEHGNLRGEILTVWKILDAHFSMVASKYEWNDVFIDNPIEHSEDVVSQNCVYVESLPDFEDRVPTVVKVSKRLKSKRAKPEPFLDNLFLQDGKMPQVSLALGAGLALGDQLGVSTAASSVSPFFIGAMMPPGHPAMNRNAPTERADLLIIYSLWEIILSMLRSVMRLYDGWNEILKIQKFRRVVSYTGFYCFAALISYAYTSNTTRAGYSRADQFYASYPAGTELLTDTAKLYKAALGNCFDEEEWGPIEWCVLAKHFERQGKSPYAYHAVSFGDTKLCAYMPSLHFFRLHTSHRVIATFIEYFDVVYGSRRLHIDFRTNYAASCYMVLTKNIEASDVNSIILMK</sequence>
<gene>
    <name evidence="1" type="ORF">RJ639_044887</name>
</gene>
<keyword evidence="2" id="KW-1185">Reference proteome</keyword>
<protein>
    <submittedName>
        <fullName evidence="1">Uncharacterized protein</fullName>
    </submittedName>
</protein>
<accession>A0AA89B2K8</accession>
<name>A0AA89B2K8_9ASTE</name>
<organism evidence="1 2">
    <name type="scientific">Escallonia herrerae</name>
    <dbReference type="NCBI Taxonomy" id="1293975"/>
    <lineage>
        <taxon>Eukaryota</taxon>
        <taxon>Viridiplantae</taxon>
        <taxon>Streptophyta</taxon>
        <taxon>Embryophyta</taxon>
        <taxon>Tracheophyta</taxon>
        <taxon>Spermatophyta</taxon>
        <taxon>Magnoliopsida</taxon>
        <taxon>eudicotyledons</taxon>
        <taxon>Gunneridae</taxon>
        <taxon>Pentapetalae</taxon>
        <taxon>asterids</taxon>
        <taxon>campanulids</taxon>
        <taxon>Escalloniales</taxon>
        <taxon>Escalloniaceae</taxon>
        <taxon>Escallonia</taxon>
    </lineage>
</organism>
<dbReference type="EMBL" id="JAVXUP010000650">
    <property type="protein sequence ID" value="KAK3023533.1"/>
    <property type="molecule type" value="Genomic_DNA"/>
</dbReference>
<dbReference type="PANTHER" id="PTHR21529:SF4">
    <property type="entry name" value="TPR AND ANKYRIN REPEAT-CONTAINING PROTEIN 1"/>
    <property type="match status" value="1"/>
</dbReference>
<evidence type="ECO:0000313" key="2">
    <source>
        <dbReference type="Proteomes" id="UP001188597"/>
    </source>
</evidence>
<reference evidence="1" key="1">
    <citation type="submission" date="2022-12" db="EMBL/GenBank/DDBJ databases">
        <title>Draft genome assemblies for two species of Escallonia (Escalloniales).</title>
        <authorList>
            <person name="Chanderbali A."/>
            <person name="Dervinis C."/>
            <person name="Anghel I."/>
            <person name="Soltis D."/>
            <person name="Soltis P."/>
            <person name="Zapata F."/>
        </authorList>
    </citation>
    <scope>NUCLEOTIDE SEQUENCE</scope>
    <source>
        <strain evidence="1">UCBG64.0493</strain>
        <tissue evidence="1">Leaf</tissue>
    </source>
</reference>
<dbReference type="InterPro" id="IPR039904">
    <property type="entry name" value="TRANK1"/>
</dbReference>
<evidence type="ECO:0000313" key="1">
    <source>
        <dbReference type="EMBL" id="KAK3023533.1"/>
    </source>
</evidence>
<dbReference type="Proteomes" id="UP001188597">
    <property type="component" value="Unassembled WGS sequence"/>
</dbReference>
<comment type="caution">
    <text evidence="1">The sequence shown here is derived from an EMBL/GenBank/DDBJ whole genome shotgun (WGS) entry which is preliminary data.</text>
</comment>
<dbReference type="PANTHER" id="PTHR21529">
    <property type="entry name" value="MAMMARY TURMOR VIRUS RECEPTOR HOMOLOG 1, 2 MTVR1, 2"/>
    <property type="match status" value="1"/>
</dbReference>
<dbReference type="AlphaFoldDB" id="A0AA89B2K8"/>
<proteinExistence type="predicted"/>